<evidence type="ECO:0000256" key="3">
    <source>
        <dbReference type="ARBA" id="ARBA00023239"/>
    </source>
</evidence>
<reference evidence="4" key="1">
    <citation type="submission" date="2021-01" db="EMBL/GenBank/DDBJ databases">
        <authorList>
            <person name="Corre E."/>
            <person name="Pelletier E."/>
            <person name="Niang G."/>
            <person name="Scheremetjew M."/>
            <person name="Finn R."/>
            <person name="Kale V."/>
            <person name="Holt S."/>
            <person name="Cochrane G."/>
            <person name="Meng A."/>
            <person name="Brown T."/>
            <person name="Cohen L."/>
        </authorList>
    </citation>
    <scope>NUCLEOTIDE SEQUENCE</scope>
    <source>
        <strain evidence="4">GSO104</strain>
    </source>
</reference>
<gene>
    <name evidence="4" type="ORF">DBRI00130_LOCUS34636</name>
</gene>
<dbReference type="GO" id="GO:0008117">
    <property type="term" value="F:sphinganine-1-phosphate aldolase activity"/>
    <property type="evidence" value="ECO:0007669"/>
    <property type="project" value="TreeGrafter"/>
</dbReference>
<protein>
    <submittedName>
        <fullName evidence="4">Uncharacterized protein</fullName>
    </submittedName>
</protein>
<dbReference type="PANTHER" id="PTHR42735">
    <property type="match status" value="1"/>
</dbReference>
<dbReference type="EMBL" id="HBNS01044711">
    <property type="protein sequence ID" value="CAE4644555.1"/>
    <property type="molecule type" value="Transcribed_RNA"/>
</dbReference>
<dbReference type="GO" id="GO:0005783">
    <property type="term" value="C:endoplasmic reticulum"/>
    <property type="evidence" value="ECO:0007669"/>
    <property type="project" value="TreeGrafter"/>
</dbReference>
<evidence type="ECO:0000313" key="4">
    <source>
        <dbReference type="EMBL" id="CAE4644555.1"/>
    </source>
</evidence>
<dbReference type="SUPFAM" id="SSF53383">
    <property type="entry name" value="PLP-dependent transferases"/>
    <property type="match status" value="1"/>
</dbReference>
<sequence length="107" mass="11553">MPTAMIVCFGSKDFDIYEVGDIMTKRGWSLNSLQRPACIHLCVTLKTVSFASEFVKELRECVEEVQKKGDGGGKKGGNAALYGMAGSLPAGPLDDMCKCYLDVILSP</sequence>
<dbReference type="Gene3D" id="3.90.1150.10">
    <property type="entry name" value="Aspartate Aminotransferase, domain 1"/>
    <property type="match status" value="1"/>
</dbReference>
<dbReference type="InterPro" id="IPR015424">
    <property type="entry name" value="PyrdxlP-dep_Trfase"/>
</dbReference>
<proteinExistence type="predicted"/>
<dbReference type="PANTHER" id="PTHR42735:SF6">
    <property type="entry name" value="SPHINGOSINE-1-PHOSPHATE LYASE 1"/>
    <property type="match status" value="1"/>
</dbReference>
<evidence type="ECO:0000256" key="1">
    <source>
        <dbReference type="ARBA" id="ARBA00001933"/>
    </source>
</evidence>
<dbReference type="AlphaFoldDB" id="A0A7S4W0Z2"/>
<dbReference type="GO" id="GO:0030149">
    <property type="term" value="P:sphingolipid catabolic process"/>
    <property type="evidence" value="ECO:0007669"/>
    <property type="project" value="TreeGrafter"/>
</dbReference>
<comment type="cofactor">
    <cofactor evidence="1">
        <name>pyridoxal 5'-phosphate</name>
        <dbReference type="ChEBI" id="CHEBI:597326"/>
    </cofactor>
</comment>
<organism evidence="4">
    <name type="scientific">Ditylum brightwellii</name>
    <dbReference type="NCBI Taxonomy" id="49249"/>
    <lineage>
        <taxon>Eukaryota</taxon>
        <taxon>Sar</taxon>
        <taxon>Stramenopiles</taxon>
        <taxon>Ochrophyta</taxon>
        <taxon>Bacillariophyta</taxon>
        <taxon>Mediophyceae</taxon>
        <taxon>Lithodesmiophycidae</taxon>
        <taxon>Lithodesmiales</taxon>
        <taxon>Lithodesmiaceae</taxon>
        <taxon>Ditylum</taxon>
    </lineage>
</organism>
<dbReference type="Gene3D" id="6.10.250.3090">
    <property type="match status" value="1"/>
</dbReference>
<dbReference type="InterPro" id="IPR015422">
    <property type="entry name" value="PyrdxlP-dep_Trfase_small"/>
</dbReference>
<keyword evidence="3" id="KW-0456">Lyase</keyword>
<evidence type="ECO:0000256" key="2">
    <source>
        <dbReference type="ARBA" id="ARBA00022898"/>
    </source>
</evidence>
<dbReference type="GO" id="GO:0016020">
    <property type="term" value="C:membrane"/>
    <property type="evidence" value="ECO:0007669"/>
    <property type="project" value="GOC"/>
</dbReference>
<accession>A0A7S4W0Z2</accession>
<name>A0A7S4W0Z2_9STRA</name>
<keyword evidence="2" id="KW-0663">Pyridoxal phosphate</keyword>
<dbReference type="InterPro" id="IPR050477">
    <property type="entry name" value="GrpII_AminoAcid_Decarb"/>
</dbReference>